<feature type="transmembrane region" description="Helical" evidence="1">
    <location>
        <begin position="44"/>
        <end position="68"/>
    </location>
</feature>
<feature type="transmembrane region" description="Helical" evidence="1">
    <location>
        <begin position="165"/>
        <end position="193"/>
    </location>
</feature>
<dbReference type="RefSeq" id="XP_060334479.1">
    <property type="nucleotide sequence ID" value="XM_060466089.1"/>
</dbReference>
<evidence type="ECO:0000256" key="1">
    <source>
        <dbReference type="SAM" id="Phobius"/>
    </source>
</evidence>
<keyword evidence="1" id="KW-1133">Transmembrane helix</keyword>
<gene>
    <name evidence="2" type="ORF">EV420DRAFT_1149858</name>
</gene>
<feature type="transmembrane region" description="Helical" evidence="1">
    <location>
        <begin position="12"/>
        <end position="32"/>
    </location>
</feature>
<evidence type="ECO:0000313" key="2">
    <source>
        <dbReference type="EMBL" id="KAK0463013.1"/>
    </source>
</evidence>
<feature type="transmembrane region" description="Helical" evidence="1">
    <location>
        <begin position="123"/>
        <end position="145"/>
    </location>
</feature>
<accession>A0AA39NCK2</accession>
<protein>
    <submittedName>
        <fullName evidence="2">Uncharacterized protein</fullName>
    </submittedName>
</protein>
<dbReference type="GeneID" id="85349637"/>
<dbReference type="AlphaFoldDB" id="A0AA39NCK2"/>
<sequence>MDLQEHRDVKTLVIAFDTLQVLGFVLTLALLAPALLSPNVKRTVTWFGMIVSGIVYCASYSILMFIGAQGDQEPSTGVCLFQACLVHATPVFCVSCVLSFVVELLASFLLTSLGKSPPRATPIILLVLSFILSLFVLLDTLMMGLKDPKHVRRNGSHLYCHLTTSTLVLVFCVLGVIISLATMIAEVVILIIIRKTMINLKRQPSSPSIELPTHLFVRLFSFSCAFCVVSSREYSTNRCGCDFWHPKRHLVLFLSTRAGS</sequence>
<keyword evidence="1" id="KW-0812">Transmembrane</keyword>
<keyword evidence="1" id="KW-0472">Membrane</keyword>
<reference evidence="2" key="1">
    <citation type="submission" date="2023-06" db="EMBL/GenBank/DDBJ databases">
        <authorList>
            <consortium name="Lawrence Berkeley National Laboratory"/>
            <person name="Ahrendt S."/>
            <person name="Sahu N."/>
            <person name="Indic B."/>
            <person name="Wong-Bajracharya J."/>
            <person name="Merenyi Z."/>
            <person name="Ke H.-M."/>
            <person name="Monk M."/>
            <person name="Kocsube S."/>
            <person name="Drula E."/>
            <person name="Lipzen A."/>
            <person name="Balint B."/>
            <person name="Henrissat B."/>
            <person name="Andreopoulos B."/>
            <person name="Martin F.M."/>
            <person name="Harder C.B."/>
            <person name="Rigling D."/>
            <person name="Ford K.L."/>
            <person name="Foster G.D."/>
            <person name="Pangilinan J."/>
            <person name="Papanicolaou A."/>
            <person name="Barry K."/>
            <person name="LaButti K."/>
            <person name="Viragh M."/>
            <person name="Koriabine M."/>
            <person name="Yan M."/>
            <person name="Riley R."/>
            <person name="Champramary S."/>
            <person name="Plett K.L."/>
            <person name="Tsai I.J."/>
            <person name="Slot J."/>
            <person name="Sipos G."/>
            <person name="Plett J."/>
            <person name="Nagy L.G."/>
            <person name="Grigoriev I.V."/>
        </authorList>
    </citation>
    <scope>NUCLEOTIDE SEQUENCE</scope>
    <source>
        <strain evidence="2">CCBAS 213</strain>
    </source>
</reference>
<dbReference type="Proteomes" id="UP001175211">
    <property type="component" value="Unassembled WGS sequence"/>
</dbReference>
<dbReference type="EMBL" id="JAUEPS010000008">
    <property type="protein sequence ID" value="KAK0463013.1"/>
    <property type="molecule type" value="Genomic_DNA"/>
</dbReference>
<organism evidence="2 3">
    <name type="scientific">Armillaria tabescens</name>
    <name type="common">Ringless honey mushroom</name>
    <name type="synonym">Agaricus tabescens</name>
    <dbReference type="NCBI Taxonomy" id="1929756"/>
    <lineage>
        <taxon>Eukaryota</taxon>
        <taxon>Fungi</taxon>
        <taxon>Dikarya</taxon>
        <taxon>Basidiomycota</taxon>
        <taxon>Agaricomycotina</taxon>
        <taxon>Agaricomycetes</taxon>
        <taxon>Agaricomycetidae</taxon>
        <taxon>Agaricales</taxon>
        <taxon>Marasmiineae</taxon>
        <taxon>Physalacriaceae</taxon>
        <taxon>Desarmillaria</taxon>
    </lineage>
</organism>
<comment type="caution">
    <text evidence="2">The sequence shown here is derived from an EMBL/GenBank/DDBJ whole genome shotgun (WGS) entry which is preliminary data.</text>
</comment>
<evidence type="ECO:0000313" key="3">
    <source>
        <dbReference type="Proteomes" id="UP001175211"/>
    </source>
</evidence>
<proteinExistence type="predicted"/>
<keyword evidence="3" id="KW-1185">Reference proteome</keyword>
<name>A0AA39NCK2_ARMTA</name>
<feature type="transmembrane region" description="Helical" evidence="1">
    <location>
        <begin position="88"/>
        <end position="111"/>
    </location>
</feature>